<dbReference type="NCBIfam" id="TIGR02046">
    <property type="entry name" value="sdhC_b558_fam"/>
    <property type="match status" value="1"/>
</dbReference>
<organism evidence="2 3">
    <name type="scientific">Imperialibacter roseus</name>
    <dbReference type="NCBI Taxonomy" id="1324217"/>
    <lineage>
        <taxon>Bacteria</taxon>
        <taxon>Pseudomonadati</taxon>
        <taxon>Bacteroidota</taxon>
        <taxon>Cytophagia</taxon>
        <taxon>Cytophagales</taxon>
        <taxon>Flammeovirgaceae</taxon>
        <taxon>Imperialibacter</taxon>
    </lineage>
</organism>
<feature type="transmembrane region" description="Helical" evidence="1">
    <location>
        <begin position="60"/>
        <end position="83"/>
    </location>
</feature>
<dbReference type="Proteomes" id="UP001302349">
    <property type="component" value="Chromosome"/>
</dbReference>
<dbReference type="InterPro" id="IPR034804">
    <property type="entry name" value="SQR/QFR_C/D"/>
</dbReference>
<keyword evidence="1" id="KW-0472">Membrane</keyword>
<feature type="transmembrane region" description="Helical" evidence="1">
    <location>
        <begin position="197"/>
        <end position="221"/>
    </location>
</feature>
<dbReference type="Gene3D" id="1.20.1300.10">
    <property type="entry name" value="Fumarate reductase/succinate dehydrogenase, transmembrane subunit"/>
    <property type="match status" value="1"/>
</dbReference>
<keyword evidence="1" id="KW-0812">Transmembrane</keyword>
<protein>
    <submittedName>
        <fullName evidence="2">Succinate dehydrogenase cytochrome b subunit</fullName>
    </submittedName>
</protein>
<keyword evidence="1" id="KW-1133">Transmembrane helix</keyword>
<gene>
    <name evidence="2" type="ORF">RT717_06750</name>
</gene>
<name>A0ABZ0IWN3_9BACT</name>
<feature type="transmembrane region" description="Helical" evidence="1">
    <location>
        <begin position="16"/>
        <end position="40"/>
    </location>
</feature>
<evidence type="ECO:0000313" key="2">
    <source>
        <dbReference type="EMBL" id="WOK08335.1"/>
    </source>
</evidence>
<dbReference type="CDD" id="cd03498">
    <property type="entry name" value="SQR_TypeB_2_TM"/>
    <property type="match status" value="1"/>
</dbReference>
<proteinExistence type="predicted"/>
<reference evidence="2 3" key="1">
    <citation type="journal article" date="2023" name="Microbiol. Resour. Announc.">
        <title>Complete Genome Sequence of Imperialibacter roseus strain P4T.</title>
        <authorList>
            <person name="Tizabi D.R."/>
            <person name="Bachvaroff T."/>
            <person name="Hill R.T."/>
        </authorList>
    </citation>
    <scope>NUCLEOTIDE SEQUENCE [LARGE SCALE GENOMIC DNA]</scope>
    <source>
        <strain evidence="2 3">P4T</strain>
    </source>
</reference>
<feature type="transmembrane region" description="Helical" evidence="1">
    <location>
        <begin position="159"/>
        <end position="177"/>
    </location>
</feature>
<accession>A0ABZ0IWN3</accession>
<keyword evidence="3" id="KW-1185">Reference proteome</keyword>
<evidence type="ECO:0000313" key="3">
    <source>
        <dbReference type="Proteomes" id="UP001302349"/>
    </source>
</evidence>
<dbReference type="EMBL" id="CP136051">
    <property type="protein sequence ID" value="WOK08335.1"/>
    <property type="molecule type" value="Genomic_DNA"/>
</dbReference>
<dbReference type="RefSeq" id="WP_317490977.1">
    <property type="nucleotide sequence ID" value="NZ_CP136051.1"/>
</dbReference>
<dbReference type="InterPro" id="IPR011138">
    <property type="entry name" value="Cytochrome_b-558"/>
</dbReference>
<feature type="transmembrane region" description="Helical" evidence="1">
    <location>
        <begin position="110"/>
        <end position="130"/>
    </location>
</feature>
<sequence>MKWITLLLTSSVGKKVVMALTGLFLISFLVVHCAINALIFVDDGGVVFSHWAHFMGTNPVIRTIEIVLVAGFLIHILQGLLLWKQNRNSRPVRYGYSSPEKGSKWYSRSMTLFGTLILLFLVIHTSNFWIPNRTNQFRFGEELNLYQMIMDTFQNPWEVLIYLFGCISLFWHLLHGFNSAFQSLGINHIKYNKLIHLSGFTFSVIVSVIFAAMPISVYFHLIG</sequence>
<dbReference type="SUPFAM" id="SSF81343">
    <property type="entry name" value="Fumarate reductase respiratory complex transmembrane subunits"/>
    <property type="match status" value="1"/>
</dbReference>
<evidence type="ECO:0000256" key="1">
    <source>
        <dbReference type="SAM" id="Phobius"/>
    </source>
</evidence>